<dbReference type="AlphaFoldDB" id="A0A2W5KEU4"/>
<protein>
    <submittedName>
        <fullName evidence="1">Uncharacterized protein</fullName>
    </submittedName>
</protein>
<evidence type="ECO:0000313" key="1">
    <source>
        <dbReference type="EMBL" id="PZQ13958.1"/>
    </source>
</evidence>
<sequence length="207" mass="23686">MAELFESDGPDWHNRAQLDWQRGKWTGYVLGYKEAADRLVQGINQGQHGQDYLVFPILFLYRHWLEVSIKELILRCQRLSGIERPIKKKGLNKRQDTIARAEGHDLAGLWAYLLQITPRVYAQFDSEIVAGISRAIAGFSRHDPIGDAARYPLTMQGDFTLADLKSINLRGLADDMRLAQEGLYQLEGIFDYEEESRSWVQEASADD</sequence>
<gene>
    <name evidence="1" type="ORF">DI564_10315</name>
</gene>
<evidence type="ECO:0000313" key="2">
    <source>
        <dbReference type="Proteomes" id="UP000249046"/>
    </source>
</evidence>
<reference evidence="1 2" key="1">
    <citation type="submission" date="2017-08" db="EMBL/GenBank/DDBJ databases">
        <title>Infants hospitalized years apart are colonized by the same room-sourced microbial strains.</title>
        <authorList>
            <person name="Brooks B."/>
            <person name="Olm M.R."/>
            <person name="Firek B.A."/>
            <person name="Baker R."/>
            <person name="Thomas B.C."/>
            <person name="Morowitz M.J."/>
            <person name="Banfield J.F."/>
        </authorList>
    </citation>
    <scope>NUCLEOTIDE SEQUENCE [LARGE SCALE GENOMIC DNA]</scope>
    <source>
        <strain evidence="1">S2_005_003_R2_42</strain>
    </source>
</reference>
<dbReference type="Proteomes" id="UP000249046">
    <property type="component" value="Unassembled WGS sequence"/>
</dbReference>
<name>A0A2W5KEU4_9GAMM</name>
<dbReference type="EMBL" id="QFPO01000008">
    <property type="protein sequence ID" value="PZQ13958.1"/>
    <property type="molecule type" value="Genomic_DNA"/>
</dbReference>
<comment type="caution">
    <text evidence="1">The sequence shown here is derived from an EMBL/GenBank/DDBJ whole genome shotgun (WGS) entry which is preliminary data.</text>
</comment>
<accession>A0A2W5KEU4</accession>
<proteinExistence type="predicted"/>
<organism evidence="1 2">
    <name type="scientific">Rhodanobacter denitrificans</name>
    <dbReference type="NCBI Taxonomy" id="666685"/>
    <lineage>
        <taxon>Bacteria</taxon>
        <taxon>Pseudomonadati</taxon>
        <taxon>Pseudomonadota</taxon>
        <taxon>Gammaproteobacteria</taxon>
        <taxon>Lysobacterales</taxon>
        <taxon>Rhodanobacteraceae</taxon>
        <taxon>Rhodanobacter</taxon>
    </lineage>
</organism>